<proteinExistence type="predicted"/>
<evidence type="ECO:0000313" key="4">
    <source>
        <dbReference type="Proteomes" id="UP000005730"/>
    </source>
</evidence>
<evidence type="ECO:0000256" key="2">
    <source>
        <dbReference type="SAM" id="Phobius"/>
    </source>
</evidence>
<protein>
    <submittedName>
        <fullName evidence="3">Multidrug resistance efflux pump</fullName>
    </submittedName>
</protein>
<dbReference type="AlphaFoldDB" id="H0UQQ3"/>
<dbReference type="OrthoDB" id="3084at2"/>
<dbReference type="STRING" id="926567.TheveDRAFT_1699"/>
<keyword evidence="4" id="KW-1185">Reference proteome</keyword>
<feature type="transmembrane region" description="Helical" evidence="2">
    <location>
        <begin position="34"/>
        <end position="59"/>
    </location>
</feature>
<dbReference type="InterPro" id="IPR050739">
    <property type="entry name" value="MFP"/>
</dbReference>
<dbReference type="Proteomes" id="UP000005730">
    <property type="component" value="Chromosome"/>
</dbReference>
<dbReference type="HOGENOM" id="CLU_066583_0_0_0"/>
<evidence type="ECO:0000256" key="1">
    <source>
        <dbReference type="SAM" id="Coils"/>
    </source>
</evidence>
<dbReference type="Gene3D" id="1.10.287.470">
    <property type="entry name" value="Helix hairpin bin"/>
    <property type="match status" value="1"/>
</dbReference>
<dbReference type="RefSeq" id="WP_006584311.1">
    <property type="nucleotide sequence ID" value="NZ_CM001377.1"/>
</dbReference>
<dbReference type="EMBL" id="CM001377">
    <property type="protein sequence ID" value="EHM10817.1"/>
    <property type="molecule type" value="Genomic_DNA"/>
</dbReference>
<dbReference type="eggNOG" id="COG0845">
    <property type="taxonomic scope" value="Bacteria"/>
</dbReference>
<keyword evidence="2" id="KW-0472">Membrane</keyword>
<name>H0UQQ3_9BACT</name>
<keyword evidence="2" id="KW-1133">Transmembrane helix</keyword>
<keyword evidence="1" id="KW-0175">Coiled coil</keyword>
<dbReference type="PANTHER" id="PTHR30386:SF17">
    <property type="entry name" value="ALKALINE PROTEASE SECRETION PROTEIN APRE"/>
    <property type="match status" value="1"/>
</dbReference>
<gene>
    <name evidence="3" type="ORF">TheveDRAFT_1699</name>
</gene>
<evidence type="ECO:0000313" key="3">
    <source>
        <dbReference type="EMBL" id="EHM10817.1"/>
    </source>
</evidence>
<dbReference type="Gene3D" id="2.40.50.100">
    <property type="match status" value="1"/>
</dbReference>
<reference evidence="3 4" key="1">
    <citation type="submission" date="2011-10" db="EMBL/GenBank/DDBJ databases">
        <title>The Noncontiguous Finished genome of Thermanaerovibrio velox DSM 12556.</title>
        <authorList>
            <consortium name="US DOE Joint Genome Institute (JGI-PGF)"/>
            <person name="Lucas S."/>
            <person name="Copeland A."/>
            <person name="Lapidus A."/>
            <person name="Glavina del Rio T."/>
            <person name="Dalin E."/>
            <person name="Tice H."/>
            <person name="Bruce D."/>
            <person name="Goodwin L."/>
            <person name="Pitluck S."/>
            <person name="Peters L."/>
            <person name="Mikhailova N."/>
            <person name="Teshima H."/>
            <person name="Kyrpides N."/>
            <person name="Mavromatis K."/>
            <person name="Ivanova N."/>
            <person name="Markowitz V."/>
            <person name="Cheng J.-F."/>
            <person name="Hugenholtz P."/>
            <person name="Woyke T."/>
            <person name="Wu D."/>
            <person name="Spring S."/>
            <person name="Brambilla E.-M."/>
            <person name="Klenk H.-P."/>
            <person name="Eisen J.A."/>
        </authorList>
    </citation>
    <scope>NUCLEOTIDE SEQUENCE [LARGE SCALE GENOMIC DNA]</scope>
    <source>
        <strain evidence="3 4">DSM 12556</strain>
    </source>
</reference>
<dbReference type="PANTHER" id="PTHR30386">
    <property type="entry name" value="MEMBRANE FUSION SUBUNIT OF EMRAB-TOLC MULTIDRUG EFFLUX PUMP"/>
    <property type="match status" value="1"/>
</dbReference>
<keyword evidence="2" id="KW-0812">Transmembrane</keyword>
<feature type="coiled-coil region" evidence="1">
    <location>
        <begin position="167"/>
        <end position="232"/>
    </location>
</feature>
<sequence length="360" mass="39075">MKISFSPKKVREDVDRGVRVEYGPPKRAFLRWRWYALLLVVSSPLILLLWRATAFYLLASAPGVLVMERRVISSPLGGVVASLSLRPGDRVGAGDVLFVVKDPSAPLRANALREELRALKGAGLKAAALRPGSGQEALVRANRLNLSRQMEYLRSVETLFRQGAATRAELEEARGRLEAARAALAQSSALLEPQEVDDTSIRQYEAQRRARIAQLEGELKALEGTLERTVASPEDGVILEVFAPQGHGVALGGPVLSLGSLGDVRVICYLDPRKLGRSSPGVPVTVRFPDGRKLPGHVEGSPVLSVQDPRSDGRSVLVPVRLDRSVEPQSLVDSLPVTVSFPLCPQYLGGICGLFRKVFD</sequence>
<accession>H0UQQ3</accession>
<organism evidence="3 4">
    <name type="scientific">Thermanaerovibrio velox DSM 12556</name>
    <dbReference type="NCBI Taxonomy" id="926567"/>
    <lineage>
        <taxon>Bacteria</taxon>
        <taxon>Thermotogati</taxon>
        <taxon>Synergistota</taxon>
        <taxon>Synergistia</taxon>
        <taxon>Synergistales</taxon>
        <taxon>Synergistaceae</taxon>
        <taxon>Thermanaerovibrio</taxon>
    </lineage>
</organism>